<keyword evidence="4" id="KW-1185">Reference proteome</keyword>
<dbReference type="InterPro" id="IPR002372">
    <property type="entry name" value="PQQ_rpt_dom"/>
</dbReference>
<evidence type="ECO:0000313" key="4">
    <source>
        <dbReference type="Proteomes" id="UP001596395"/>
    </source>
</evidence>
<feature type="compositionally biased region" description="Low complexity" evidence="1">
    <location>
        <begin position="475"/>
        <end position="500"/>
    </location>
</feature>
<dbReference type="RefSeq" id="WP_336351587.1">
    <property type="nucleotide sequence ID" value="NZ_JAZAQL010000003.1"/>
</dbReference>
<dbReference type="AlphaFoldDB" id="A0ABD5VKC6"/>
<dbReference type="InterPro" id="IPR006311">
    <property type="entry name" value="TAT_signal"/>
</dbReference>
<dbReference type="SUPFAM" id="SSF50998">
    <property type="entry name" value="Quinoprotein alcohol dehydrogenase-like"/>
    <property type="match status" value="2"/>
</dbReference>
<dbReference type="SMART" id="SM00564">
    <property type="entry name" value="PQQ"/>
    <property type="match status" value="5"/>
</dbReference>
<feature type="region of interest" description="Disordered" evidence="1">
    <location>
        <begin position="465"/>
        <end position="524"/>
    </location>
</feature>
<comment type="caution">
    <text evidence="3">The sequence shown here is derived from an EMBL/GenBank/DDBJ whole genome shotgun (WGS) entry which is preliminary data.</text>
</comment>
<dbReference type="InterPro" id="IPR015943">
    <property type="entry name" value="WD40/YVTN_repeat-like_dom_sf"/>
</dbReference>
<dbReference type="Pfam" id="PF13360">
    <property type="entry name" value="PQQ_2"/>
    <property type="match status" value="2"/>
</dbReference>
<evidence type="ECO:0000256" key="1">
    <source>
        <dbReference type="SAM" id="MobiDB-lite"/>
    </source>
</evidence>
<feature type="region of interest" description="Disordered" evidence="1">
    <location>
        <begin position="1"/>
        <end position="42"/>
    </location>
</feature>
<name>A0ABD5VKC6_9EURY</name>
<dbReference type="PROSITE" id="PS51318">
    <property type="entry name" value="TAT"/>
    <property type="match status" value="1"/>
</dbReference>
<gene>
    <name evidence="3" type="ORF">ACFQGB_17430</name>
</gene>
<organism evidence="3 4">
    <name type="scientific">Halorubellus litoreus</name>
    <dbReference type="NCBI Taxonomy" id="755308"/>
    <lineage>
        <taxon>Archaea</taxon>
        <taxon>Methanobacteriati</taxon>
        <taxon>Methanobacteriota</taxon>
        <taxon>Stenosarchaea group</taxon>
        <taxon>Halobacteria</taxon>
        <taxon>Halobacteriales</taxon>
        <taxon>Halorubellaceae</taxon>
        <taxon>Halorubellus</taxon>
    </lineage>
</organism>
<accession>A0ABD5VKC6</accession>
<dbReference type="PANTHER" id="PTHR34512">
    <property type="entry name" value="CELL SURFACE PROTEIN"/>
    <property type="match status" value="1"/>
</dbReference>
<dbReference type="EMBL" id="JBHSXN010000003">
    <property type="protein sequence ID" value="MFC6954650.1"/>
    <property type="molecule type" value="Genomic_DNA"/>
</dbReference>
<feature type="domain" description="Pyrrolo-quinoline quinone repeat" evidence="2">
    <location>
        <begin position="290"/>
        <end position="438"/>
    </location>
</feature>
<evidence type="ECO:0000259" key="2">
    <source>
        <dbReference type="Pfam" id="PF13360"/>
    </source>
</evidence>
<dbReference type="Gene3D" id="2.130.10.10">
    <property type="entry name" value="YVTN repeat-like/Quinoprotein amine dehydrogenase"/>
    <property type="match status" value="1"/>
</dbReference>
<reference evidence="3 4" key="1">
    <citation type="journal article" date="2019" name="Int. J. Syst. Evol. Microbiol.">
        <title>The Global Catalogue of Microorganisms (GCM) 10K type strain sequencing project: providing services to taxonomists for standard genome sequencing and annotation.</title>
        <authorList>
            <consortium name="The Broad Institute Genomics Platform"/>
            <consortium name="The Broad Institute Genome Sequencing Center for Infectious Disease"/>
            <person name="Wu L."/>
            <person name="Ma J."/>
        </authorList>
    </citation>
    <scope>NUCLEOTIDE SEQUENCE [LARGE SCALE GENOMIC DNA]</scope>
    <source>
        <strain evidence="3 4">GX26</strain>
    </source>
</reference>
<protein>
    <submittedName>
        <fullName evidence="3">PQQ-binding-like beta-propeller repeat protein</fullName>
    </submittedName>
</protein>
<evidence type="ECO:0000313" key="3">
    <source>
        <dbReference type="EMBL" id="MFC6954650.1"/>
    </source>
</evidence>
<proteinExistence type="predicted"/>
<dbReference type="PANTHER" id="PTHR34512:SF30">
    <property type="entry name" value="OUTER MEMBRANE PROTEIN ASSEMBLY FACTOR BAMB"/>
    <property type="match status" value="1"/>
</dbReference>
<sequence length="548" mass="57876">MTVDDGVASRESAKGTDAEEPTDGTTDEATTGGRGGVERAEPTRRAVLAATSGAVGALGLGSATATARAGAVSVQRSSTDEGVETPTEWLMNGFDLRNTRFPRNTTAPTGTIEELWSFDVSVDHVNGGTYKNGRVEYAPPIIADGKVLVGDGSLRSDRNYLHAIDKDSGEHVWRKPMPEMNTAPAVGEGRVFAAGNASFVVGIDLETGKEQWKWGTGDIVRSSPKYHDGSVYVGCDDDTFYALDPEEGFSQWEFDVSDDASGLRMYGSPAVRDGVVYVSTWGPEGEPSFVYGLDADDGDEVWKQSLGFGIGGAAPPAVGEEYLFVPNAARGRMEAYDMDSGRNLVWRKQDFEFAPWNGPAVADCRVFVGSQGGHVTAMDVETGEWAWRSDTRAPVEMPVMVANGTVYAVDEQGWLYGFAVQGGGKRFEYEIGGRASTTPRAVDGDLFVTSNKDVQRLTGDTESFSIGPVCEAKEATTTPTTTTETAEPTEASTVAPTATATEDESDAGETTTSGSGGSPGFGLAAGASALAAAAGVALRRARREDDTE</sequence>
<dbReference type="Gene3D" id="2.40.128.630">
    <property type="match status" value="1"/>
</dbReference>
<dbReference type="InterPro" id="IPR011047">
    <property type="entry name" value="Quinoprotein_ADH-like_sf"/>
</dbReference>
<feature type="domain" description="Pyrrolo-quinoline quinone repeat" evidence="2">
    <location>
        <begin position="159"/>
        <end position="280"/>
    </location>
</feature>
<dbReference type="Proteomes" id="UP001596395">
    <property type="component" value="Unassembled WGS sequence"/>
</dbReference>
<feature type="compositionally biased region" description="Basic and acidic residues" evidence="1">
    <location>
        <begin position="7"/>
        <end position="17"/>
    </location>
</feature>
<dbReference type="InterPro" id="IPR018391">
    <property type="entry name" value="PQQ_b-propeller_rpt"/>
</dbReference>